<gene>
    <name evidence="10" type="ORF">ALEPTO_LOCUS2664</name>
</gene>
<dbReference type="EMBL" id="CAJVPS010000413">
    <property type="protein sequence ID" value="CAG8484539.1"/>
    <property type="molecule type" value="Genomic_DNA"/>
</dbReference>
<name>A0A9N8ZCL0_9GLOM</name>
<dbReference type="PANTHER" id="PTHR12830:SF9">
    <property type="entry name" value="ANAPHASE-PROMOTING COMPLEX SUBUNIT 5"/>
    <property type="match status" value="1"/>
</dbReference>
<dbReference type="Gene3D" id="1.25.40.10">
    <property type="entry name" value="Tetratricopeptide repeat domain"/>
    <property type="match status" value="1"/>
</dbReference>
<keyword evidence="6" id="KW-0131">Cell cycle</keyword>
<evidence type="ECO:0000256" key="5">
    <source>
        <dbReference type="ARBA" id="ARBA00022786"/>
    </source>
</evidence>
<evidence type="ECO:0000256" key="7">
    <source>
        <dbReference type="ARBA" id="ARBA00031069"/>
    </source>
</evidence>
<proteinExistence type="inferred from homology"/>
<feature type="domain" description="Anaphase-promoting complex subunit 5" evidence="9">
    <location>
        <begin position="242"/>
        <end position="330"/>
    </location>
</feature>
<keyword evidence="3" id="KW-0132">Cell division</keyword>
<evidence type="ECO:0000256" key="4">
    <source>
        <dbReference type="ARBA" id="ARBA00022776"/>
    </source>
</evidence>
<dbReference type="PANTHER" id="PTHR12830">
    <property type="entry name" value="ANAPHASE-PROMOTING COMPLEX SUBUNIT 5"/>
    <property type="match status" value="1"/>
</dbReference>
<evidence type="ECO:0000256" key="6">
    <source>
        <dbReference type="ARBA" id="ARBA00023306"/>
    </source>
</evidence>
<comment type="caution">
    <text evidence="10">The sequence shown here is derived from an EMBL/GenBank/DDBJ whole genome shotgun (WGS) entry which is preliminary data.</text>
</comment>
<dbReference type="InterPro" id="IPR011990">
    <property type="entry name" value="TPR-like_helical_dom_sf"/>
</dbReference>
<protein>
    <recommendedName>
        <fullName evidence="2">Anaphase-promoting complex subunit 5</fullName>
    </recommendedName>
    <alternativeName>
        <fullName evidence="7">Cyclosome subunit 5</fullName>
    </alternativeName>
</protein>
<comment type="similarity">
    <text evidence="1">Belongs to the APC5 family.</text>
</comment>
<evidence type="ECO:0000313" key="11">
    <source>
        <dbReference type="Proteomes" id="UP000789508"/>
    </source>
</evidence>
<evidence type="ECO:0000256" key="3">
    <source>
        <dbReference type="ARBA" id="ARBA00022618"/>
    </source>
</evidence>
<keyword evidence="11" id="KW-1185">Reference proteome</keyword>
<evidence type="ECO:0000259" key="9">
    <source>
        <dbReference type="Pfam" id="PF12862"/>
    </source>
</evidence>
<dbReference type="InterPro" id="IPR026000">
    <property type="entry name" value="Apc5_dom"/>
</dbReference>
<evidence type="ECO:0000256" key="8">
    <source>
        <dbReference type="ARBA" id="ARBA00045696"/>
    </source>
</evidence>
<keyword evidence="4" id="KW-0498">Mitosis</keyword>
<dbReference type="GO" id="GO:0051301">
    <property type="term" value="P:cell division"/>
    <property type="evidence" value="ECO:0007669"/>
    <property type="project" value="UniProtKB-KW"/>
</dbReference>
<reference evidence="10" key="1">
    <citation type="submission" date="2021-06" db="EMBL/GenBank/DDBJ databases">
        <authorList>
            <person name="Kallberg Y."/>
            <person name="Tangrot J."/>
            <person name="Rosling A."/>
        </authorList>
    </citation>
    <scope>NUCLEOTIDE SEQUENCE</scope>
    <source>
        <strain evidence="10">FL130A</strain>
    </source>
</reference>
<evidence type="ECO:0000256" key="2">
    <source>
        <dbReference type="ARBA" id="ARBA00016066"/>
    </source>
</evidence>
<sequence length="837" mass="95743">MSSSFQLESSRTTNVAKTTYLTPHKITLLGLIKYYFNSKKEEFDEELLFFLTDKTSNECRFPEPSLLEFCEELKNEVPLEGKSIKDHLLKELVVNLCSPHDLIDFLKASKNMIASSGVIDPGIKKLCRYSPLGFFVRRCHLEGNKLTFNELGKLWQAFCDYKSVASQQVVSPQSSASDSAVLFDLIKKYHTHKQVIIAKSDAEKFSFYLIDQLRKYGGVLPVELETRIREMHERLPEVSIVYYIDYLNCMQLGEYEGAIRSFYKFSNFCPEDEQNRNWYQHVLLNLVVLHAKFGHKNQALLAISEAIRMARENNDQECLRFALSWLYRLKSIDSVGTARIGASEQQMLESLITNAKESNSFCLQSLGELGKAQRILQQGESPTLVYESLLRSSALNMKAIRGSKNSSKSMYGQEKLLNASVYETYGFSTLSTLYTSQVINNPEGNLEDIVIAYCQLADRHISHGNYDEAIKLLSESKEKFLEIRTSASLWAACLGKVLHQRSTERGEWANIEVNEAQFGAICQDDEVLYSDFKYHCALALSKLNREDEAVNILYRLIEDSSRSRSPNQMLVTIYALKLAEIRMESDDPTSALPFVLSSLCLSERFNYQGSYLLANIRLAQILLHFNLARRSKNIIEKVLPTILAEHSLYLQSVAQFAYAQSIIACITEDKKANRDPSIPYQDILAPLDRALIGFRKLESISEILHILQLQAYIYNLLNWTTYRNKAAKEYRHLLTTQLETNQRKQPDWEMYYYVRDVANKYNKTEIDVDDVINAAEKIVIKESSPPPEVNFSDDGADNMDMDIDMGAMEASFLVDEESVDDITLLNRHFSDDHNSHC</sequence>
<dbReference type="OrthoDB" id="2504561at2759"/>
<dbReference type="SUPFAM" id="SSF48452">
    <property type="entry name" value="TPR-like"/>
    <property type="match status" value="2"/>
</dbReference>
<dbReference type="AlphaFoldDB" id="A0A9N8ZCL0"/>
<dbReference type="GO" id="GO:0070979">
    <property type="term" value="P:protein K11-linked ubiquitination"/>
    <property type="evidence" value="ECO:0007669"/>
    <property type="project" value="TreeGrafter"/>
</dbReference>
<comment type="function">
    <text evidence="8">Component of the anaphase promoting complex/cyclosome (APC/C), a cell cycle-regulated E3 ubiquitin ligase that controls progression through mitosis and the G1 phase of the cell cycle. The APC/C complex acts by mediating ubiquitination and subsequent degradation of target proteins: it mainly mediates the formation of 'Lys-11'-linked polyubiquitin chains and, to a lower extent, the formation of 'Lys-48'- and 'Lys-63'-linked polyubiquitin chains. The APC/C complex catalyzes assembly of branched 'Lys-11'-/'Lys-48'-linked branched ubiquitin chains on target proteins.</text>
</comment>
<accession>A0A9N8ZCL0</accession>
<evidence type="ECO:0000313" key="10">
    <source>
        <dbReference type="EMBL" id="CAG8484539.1"/>
    </source>
</evidence>
<dbReference type="GO" id="GO:0031145">
    <property type="term" value="P:anaphase-promoting complex-dependent catabolic process"/>
    <property type="evidence" value="ECO:0007669"/>
    <property type="project" value="TreeGrafter"/>
</dbReference>
<dbReference type="Pfam" id="PF12862">
    <property type="entry name" value="ANAPC5"/>
    <property type="match status" value="1"/>
</dbReference>
<evidence type="ECO:0000256" key="1">
    <source>
        <dbReference type="ARBA" id="ARBA00007450"/>
    </source>
</evidence>
<dbReference type="Proteomes" id="UP000789508">
    <property type="component" value="Unassembled WGS sequence"/>
</dbReference>
<dbReference type="GO" id="GO:0005680">
    <property type="term" value="C:anaphase-promoting complex"/>
    <property type="evidence" value="ECO:0007669"/>
    <property type="project" value="InterPro"/>
</dbReference>
<dbReference type="GO" id="GO:0045842">
    <property type="term" value="P:positive regulation of mitotic metaphase/anaphase transition"/>
    <property type="evidence" value="ECO:0007669"/>
    <property type="project" value="TreeGrafter"/>
</dbReference>
<keyword evidence="5" id="KW-0833">Ubl conjugation pathway</keyword>
<organism evidence="10 11">
    <name type="scientific">Ambispora leptoticha</name>
    <dbReference type="NCBI Taxonomy" id="144679"/>
    <lineage>
        <taxon>Eukaryota</taxon>
        <taxon>Fungi</taxon>
        <taxon>Fungi incertae sedis</taxon>
        <taxon>Mucoromycota</taxon>
        <taxon>Glomeromycotina</taxon>
        <taxon>Glomeromycetes</taxon>
        <taxon>Archaeosporales</taxon>
        <taxon>Ambisporaceae</taxon>
        <taxon>Ambispora</taxon>
    </lineage>
</organism>
<dbReference type="InterPro" id="IPR037679">
    <property type="entry name" value="Apc5"/>
</dbReference>